<dbReference type="InterPro" id="IPR045857">
    <property type="entry name" value="O16G_dom_2"/>
</dbReference>
<dbReference type="PANTHER" id="PTHR10357:SF217">
    <property type="entry name" value="TREHALOSE-6-PHOSPHATE HYDROLASE"/>
    <property type="match status" value="1"/>
</dbReference>
<accession>A0A1U7NM39</accession>
<dbReference type="STRING" id="1862672.BO225_06850"/>
<gene>
    <name evidence="2" type="ORF">BO225_06850</name>
</gene>
<keyword evidence="3" id="KW-1185">Reference proteome</keyword>
<dbReference type="InterPro" id="IPR006047">
    <property type="entry name" value="GH13_cat_dom"/>
</dbReference>
<dbReference type="PANTHER" id="PTHR10357">
    <property type="entry name" value="ALPHA-AMYLASE FAMILY MEMBER"/>
    <property type="match status" value="1"/>
</dbReference>
<sequence length="164" mass="19459">MYDVSQADLNWDNPKVREECANIIKFWMQKGIQGFRFDVVNNMSKGSFENDDIGDGRRFYSDGPHIHEYLHELNRNSFGQDPTIMTVGEMSSTSLENCKKYANKEAEELDMVFNFHHLKVDYENKEKWTLKPFDFEELKHLFHTWQEGMQEADSTMALFWNCHD</sequence>
<evidence type="ECO:0000313" key="3">
    <source>
        <dbReference type="Proteomes" id="UP000186705"/>
    </source>
</evidence>
<dbReference type="Gene3D" id="3.90.400.10">
    <property type="entry name" value="Oligo-1,6-glucosidase, Domain 2"/>
    <property type="match status" value="1"/>
</dbReference>
<dbReference type="AlphaFoldDB" id="A0A1U7NM39"/>
<evidence type="ECO:0000259" key="1">
    <source>
        <dbReference type="Pfam" id="PF00128"/>
    </source>
</evidence>
<proteinExistence type="predicted"/>
<comment type="caution">
    <text evidence="2">The sequence shown here is derived from an EMBL/GenBank/DDBJ whole genome shotgun (WGS) entry which is preliminary data.</text>
</comment>
<feature type="domain" description="Glycosyl hydrolase family 13 catalytic" evidence="1">
    <location>
        <begin position="4"/>
        <end position="164"/>
    </location>
</feature>
<dbReference type="Proteomes" id="UP000186705">
    <property type="component" value="Unassembled WGS sequence"/>
</dbReference>
<name>A0A1U7NM39_9FIRM</name>
<reference evidence="2 3" key="1">
    <citation type="submission" date="2016-11" db="EMBL/GenBank/DDBJ databases">
        <title>Description of two novel members of the family Erysipelotrichaceae: Ileibacterium lipovorans gen. nov., sp. nov. and Dubosiella newyorkensis, gen. nov., sp. nov.</title>
        <authorList>
            <person name="Cox L.M."/>
            <person name="Sohn J."/>
            <person name="Tyrrell K.L."/>
            <person name="Citron D.M."/>
            <person name="Lawson P.A."/>
            <person name="Patel N.B."/>
            <person name="Iizumi T."/>
            <person name="Perez-Perez G.I."/>
            <person name="Goldstein E.J."/>
            <person name="Blaser M.J."/>
        </authorList>
    </citation>
    <scope>NUCLEOTIDE SEQUENCE [LARGE SCALE GENOMIC DNA]</scope>
    <source>
        <strain evidence="2 3">NYU-BL-A4</strain>
    </source>
</reference>
<dbReference type="Pfam" id="PF00128">
    <property type="entry name" value="Alpha-amylase"/>
    <property type="match status" value="1"/>
</dbReference>
<dbReference type="Gene3D" id="3.20.20.80">
    <property type="entry name" value="Glycosidases"/>
    <property type="match status" value="1"/>
</dbReference>
<dbReference type="SUPFAM" id="SSF51445">
    <property type="entry name" value="(Trans)glycosidases"/>
    <property type="match status" value="1"/>
</dbReference>
<dbReference type="GO" id="GO:0009313">
    <property type="term" value="P:oligosaccharide catabolic process"/>
    <property type="evidence" value="ECO:0007669"/>
    <property type="project" value="TreeGrafter"/>
</dbReference>
<evidence type="ECO:0000313" key="2">
    <source>
        <dbReference type="EMBL" id="OLU46192.1"/>
    </source>
</evidence>
<dbReference type="GO" id="GO:0004556">
    <property type="term" value="F:alpha-amylase activity"/>
    <property type="evidence" value="ECO:0007669"/>
    <property type="project" value="TreeGrafter"/>
</dbReference>
<dbReference type="InterPro" id="IPR017853">
    <property type="entry name" value="GH"/>
</dbReference>
<protein>
    <recommendedName>
        <fullName evidence="1">Glycosyl hydrolase family 13 catalytic domain-containing protein</fullName>
    </recommendedName>
</protein>
<dbReference type="EMBL" id="MPKA01000067">
    <property type="protein sequence ID" value="OLU46192.1"/>
    <property type="molecule type" value="Genomic_DNA"/>
</dbReference>
<organism evidence="2 3">
    <name type="scientific">Dubosiella newyorkensis</name>
    <dbReference type="NCBI Taxonomy" id="1862672"/>
    <lineage>
        <taxon>Bacteria</taxon>
        <taxon>Bacillati</taxon>
        <taxon>Bacillota</taxon>
        <taxon>Erysipelotrichia</taxon>
        <taxon>Erysipelotrichales</taxon>
        <taxon>Erysipelotrichaceae</taxon>
        <taxon>Dubosiella</taxon>
    </lineage>
</organism>